<evidence type="ECO:0000313" key="4">
    <source>
        <dbReference type="Proteomes" id="UP000637383"/>
    </source>
</evidence>
<name>A0ABR8KB29_9NOSO</name>
<proteinExistence type="predicted"/>
<dbReference type="Gene3D" id="2.150.10.10">
    <property type="entry name" value="Serralysin-like metalloprotease, C-terminal"/>
    <property type="match status" value="2"/>
</dbReference>
<comment type="caution">
    <text evidence="3">The sequence shown here is derived from an EMBL/GenBank/DDBJ whole genome shotgun (WGS) entry which is preliminary data.</text>
</comment>
<dbReference type="Pfam" id="PF17963">
    <property type="entry name" value="Big_9"/>
    <property type="match status" value="1"/>
</dbReference>
<keyword evidence="1" id="KW-0732">Signal</keyword>
<protein>
    <submittedName>
        <fullName evidence="3">VCBS repeat-containing protein</fullName>
    </submittedName>
</protein>
<dbReference type="InterPro" id="IPR040853">
    <property type="entry name" value="RapA2_cadherin-like"/>
</dbReference>
<dbReference type="Gene3D" id="2.60.40.10">
    <property type="entry name" value="Immunoglobulins"/>
    <property type="match status" value="6"/>
</dbReference>
<dbReference type="InterPro" id="IPR010221">
    <property type="entry name" value="VCBS_dom"/>
</dbReference>
<dbReference type="InterPro" id="IPR048165">
    <property type="entry name" value="Bluetail_dom"/>
</dbReference>
<dbReference type="InterPro" id="IPR018511">
    <property type="entry name" value="Hemolysin-typ_Ca-bd_CS"/>
</dbReference>
<feature type="domain" description="RapA2 cadherin-like" evidence="2">
    <location>
        <begin position="697"/>
        <end position="770"/>
    </location>
</feature>
<feature type="domain" description="RapA2 cadherin-like" evidence="2">
    <location>
        <begin position="907"/>
        <end position="979"/>
    </location>
</feature>
<dbReference type="PANTHER" id="PTHR44103:SF1">
    <property type="entry name" value="PROPROTEIN CONVERTASE P"/>
    <property type="match status" value="1"/>
</dbReference>
<dbReference type="Pfam" id="PF17803">
    <property type="entry name" value="Cadherin_4"/>
    <property type="match status" value="5"/>
</dbReference>
<dbReference type="Pfam" id="PF13517">
    <property type="entry name" value="FG-GAP_3"/>
    <property type="match status" value="2"/>
</dbReference>
<dbReference type="PANTHER" id="PTHR44103">
    <property type="entry name" value="PROPROTEIN CONVERTASE P"/>
    <property type="match status" value="1"/>
</dbReference>
<dbReference type="EMBL" id="JACJTU010000023">
    <property type="protein sequence ID" value="MBD2736729.1"/>
    <property type="molecule type" value="Genomic_DNA"/>
</dbReference>
<dbReference type="NCBIfam" id="NF041519">
    <property type="entry name" value="bluetail"/>
    <property type="match status" value="1"/>
</dbReference>
<dbReference type="PRINTS" id="PR00313">
    <property type="entry name" value="CABNDNGRPT"/>
</dbReference>
<keyword evidence="4" id="KW-1185">Reference proteome</keyword>
<accession>A0ABR8KB29</accession>
<evidence type="ECO:0000313" key="3">
    <source>
        <dbReference type="EMBL" id="MBD2736729.1"/>
    </source>
</evidence>
<dbReference type="InterPro" id="IPR013517">
    <property type="entry name" value="FG-GAP"/>
</dbReference>
<evidence type="ECO:0000256" key="1">
    <source>
        <dbReference type="ARBA" id="ARBA00022729"/>
    </source>
</evidence>
<feature type="domain" description="RapA2 cadherin-like" evidence="2">
    <location>
        <begin position="593"/>
        <end position="665"/>
    </location>
</feature>
<dbReference type="InterPro" id="IPR013783">
    <property type="entry name" value="Ig-like_fold"/>
</dbReference>
<dbReference type="RefSeq" id="WP_190957341.1">
    <property type="nucleotide sequence ID" value="NZ_JACJTU010000023.1"/>
</dbReference>
<feature type="domain" description="RapA2 cadherin-like" evidence="2">
    <location>
        <begin position="1011"/>
        <end position="1075"/>
    </location>
</feature>
<dbReference type="InterPro" id="IPR001343">
    <property type="entry name" value="Hemolysn_Ca-bd"/>
</dbReference>
<dbReference type="PROSITE" id="PS00330">
    <property type="entry name" value="HEMOLYSIN_CALCIUM"/>
    <property type="match status" value="2"/>
</dbReference>
<sequence length="1293" mass="129803">MADPIFSRAGENPFGLTDVGFGARSTFVDIDKDGDLDAFVGNSGGDTFFYRNTGSATAPNFATPSANPFGLTNVGPGSAAPTFVDIDKDGDLDAFVVNGVGNTVFYRNTGSATAPSFATPSTNPFGLSDVGSNASPSFADIDGDGDLDVFLGNSAGDIIFFRNTGSAAAPSFAAATTNPFGLSKVSNLATPSLVDIDGDGDLDAFVGDRSGNTLFFRNTGSASNPQFATLITNPFGLSNVGSFSAPTFADIDGDGDLDALVGNTYGNTVLFRNNPNRPPTANNDAPSTNENTVFNGNVLSNDSDPDGNPLTVTAVNGSAANVGTQINLGNGKLTVNANGTFTFDPTNGTAALTYGYDYLPQGTNATTSFGYTISDGRGGTANATATITITGVNDTASITGIATRAVTEDTNTPNLTATGTLAVADVDTGENRFKTTVTGTGNLGSLTITDTGSWNYSVANSAVQSLGAGVTKTETFTVQSLDGTASQNIVVTITGVNDAATITGTATAAVTEDTNTPNLTATGTLAVADVDTGENRFKTTVTGTGNLGSLTITDTGSWNYSVANSAVQFLGAGATKTETFTVQSADGTASEDITITITGVNDTASITGTATGAITENASTPNLTATGNLTVNDVDTGENKFNTTVTSATGNLGSLNITDTGTWNYTITNSAVQFLGAGATKTETFTVQSADGTASQDITITITGVNDTASIAGTATGAVTEDTSTPNLTATGTLTVADVDSGDNTFNTNVTSASGNLGSLTISDTGTWNYSVANSAVQFLGAGATKTETFTVQSADGTASQDITITITGVNDTASITGTTTGAVTEDTSTPNLTATGTLTVADVDTGENKFNTSVTSATGNLGSLTITETGTWNYTVANSAVQFLGAGATKTETFTVQSVDGTAKDIVITITGVNDVATITGTATGAVTEDASTPNLTATGALTVADVDTGKNKFNTSVTSATGNLGSLTITETGSWNYTVANSAVQSLGAGATKTETFTVQSVDGTANQDITVTINGVNDNPVAGTDSLVATQLIPTTIAVSTLLANDSDVDTGDSLKITGISNVVGGGAVLFNNFTPGNSADDFIVFLPTQSGTGSFKYTLNDNNSGTTTGTVNLLIGSTKLGGNGKDTLTGNDGPDLLDGGNGNDTLNGGKGNDILIGGNGDDLLVGGAVADTLTGGAGADIFRFALTDSLLSNFDRIINLQIGTDFIDGPNTVSANNLKELGAVSSLSGAGLGTLLTGINFAANGAASFSFGSRTFLALNNGTAGFQENSDAVIEITGFSGSLNNLAIV</sequence>
<dbReference type="Pfam" id="PF00353">
    <property type="entry name" value="HemolysinCabind"/>
    <property type="match status" value="2"/>
</dbReference>
<dbReference type="InterPro" id="IPR028994">
    <property type="entry name" value="Integrin_alpha_N"/>
</dbReference>
<reference evidence="3 4" key="1">
    <citation type="journal article" date="2020" name="ISME J.">
        <title>Comparative genomics reveals insights into cyanobacterial evolution and habitat adaptation.</title>
        <authorList>
            <person name="Chen M.Y."/>
            <person name="Teng W.K."/>
            <person name="Zhao L."/>
            <person name="Hu C.X."/>
            <person name="Zhou Y.K."/>
            <person name="Han B.P."/>
            <person name="Song L.R."/>
            <person name="Shu W.S."/>
        </authorList>
    </citation>
    <scope>NUCLEOTIDE SEQUENCE [LARGE SCALE GENOMIC DNA]</scope>
    <source>
        <strain evidence="3 4">FACHB-159</strain>
    </source>
</reference>
<gene>
    <name evidence="3" type="ORF">H6H03_23045</name>
</gene>
<feature type="domain" description="RapA2 cadherin-like" evidence="2">
    <location>
        <begin position="802"/>
        <end position="875"/>
    </location>
</feature>
<dbReference type="Proteomes" id="UP000637383">
    <property type="component" value="Unassembled WGS sequence"/>
</dbReference>
<evidence type="ECO:0000259" key="2">
    <source>
        <dbReference type="Pfam" id="PF17803"/>
    </source>
</evidence>
<dbReference type="SUPFAM" id="SSF69318">
    <property type="entry name" value="Integrin alpha N-terminal domain"/>
    <property type="match status" value="1"/>
</dbReference>
<dbReference type="InterPro" id="IPR011049">
    <property type="entry name" value="Serralysin-like_metalloprot_C"/>
</dbReference>
<dbReference type="NCBIfam" id="TIGR01965">
    <property type="entry name" value="VCBS_repeat"/>
    <property type="match status" value="7"/>
</dbReference>
<organism evidence="3 4">
    <name type="scientific">Nostoc paludosum FACHB-159</name>
    <dbReference type="NCBI Taxonomy" id="2692908"/>
    <lineage>
        <taxon>Bacteria</taxon>
        <taxon>Bacillati</taxon>
        <taxon>Cyanobacteriota</taxon>
        <taxon>Cyanophyceae</taxon>
        <taxon>Nostocales</taxon>
        <taxon>Nostocaceae</taxon>
        <taxon>Nostoc</taxon>
    </lineage>
</organism>